<evidence type="ECO:0000256" key="3">
    <source>
        <dbReference type="ARBA" id="ARBA00023163"/>
    </source>
</evidence>
<dbReference type="InterPro" id="IPR011711">
    <property type="entry name" value="GntR_C"/>
</dbReference>
<dbReference type="Proteomes" id="UP000443153">
    <property type="component" value="Unassembled WGS sequence"/>
</dbReference>
<keyword evidence="6" id="KW-1185">Reference proteome</keyword>
<evidence type="ECO:0000256" key="2">
    <source>
        <dbReference type="ARBA" id="ARBA00023125"/>
    </source>
</evidence>
<comment type="caution">
    <text evidence="5">The sequence shown here is derived from an EMBL/GenBank/DDBJ whole genome shotgun (WGS) entry which is preliminary data.</text>
</comment>
<dbReference type="Gene3D" id="1.20.120.530">
    <property type="entry name" value="GntR ligand-binding domain-like"/>
    <property type="match status" value="1"/>
</dbReference>
<dbReference type="Gene3D" id="1.10.10.10">
    <property type="entry name" value="Winged helix-like DNA-binding domain superfamily/Winged helix DNA-binding domain"/>
    <property type="match status" value="1"/>
</dbReference>
<reference evidence="5 6" key="1">
    <citation type="submission" date="2019-11" db="EMBL/GenBank/DDBJ databases">
        <title>Maribacter lutea sp. nov., a marine bacterium isolated from intertidal sand.</title>
        <authorList>
            <person name="Liu A."/>
        </authorList>
    </citation>
    <scope>NUCLEOTIDE SEQUENCE [LARGE SCALE GENOMIC DNA]</scope>
    <source>
        <strain evidence="5 6">RZ05</strain>
    </source>
</reference>
<dbReference type="InterPro" id="IPR000524">
    <property type="entry name" value="Tscrpt_reg_HTH_GntR"/>
</dbReference>
<dbReference type="OrthoDB" id="389878at2"/>
<dbReference type="AlphaFoldDB" id="A0A6I2MJG4"/>
<dbReference type="PANTHER" id="PTHR43537:SF24">
    <property type="entry name" value="GLUCONATE OPERON TRANSCRIPTIONAL REPRESSOR"/>
    <property type="match status" value="1"/>
</dbReference>
<evidence type="ECO:0000313" key="5">
    <source>
        <dbReference type="EMBL" id="MRX64011.1"/>
    </source>
</evidence>
<keyword evidence="2" id="KW-0238">DNA-binding</keyword>
<dbReference type="InterPro" id="IPR036388">
    <property type="entry name" value="WH-like_DNA-bd_sf"/>
</dbReference>
<dbReference type="GO" id="GO:0003677">
    <property type="term" value="F:DNA binding"/>
    <property type="evidence" value="ECO:0007669"/>
    <property type="project" value="UniProtKB-KW"/>
</dbReference>
<dbReference type="InterPro" id="IPR036390">
    <property type="entry name" value="WH_DNA-bd_sf"/>
</dbReference>
<keyword evidence="1" id="KW-0805">Transcription regulation</keyword>
<gene>
    <name evidence="5" type="ORF">GJ691_07495</name>
</gene>
<evidence type="ECO:0000313" key="6">
    <source>
        <dbReference type="Proteomes" id="UP000443153"/>
    </source>
</evidence>
<dbReference type="SMART" id="SM00345">
    <property type="entry name" value="HTH_GNTR"/>
    <property type="match status" value="1"/>
</dbReference>
<dbReference type="Pfam" id="PF00392">
    <property type="entry name" value="GntR"/>
    <property type="match status" value="1"/>
</dbReference>
<dbReference type="Pfam" id="PF07729">
    <property type="entry name" value="FCD"/>
    <property type="match status" value="1"/>
</dbReference>
<name>A0A6I2MJG4_9FLAO</name>
<protein>
    <submittedName>
        <fullName evidence="5">GntR family transcriptional regulator</fullName>
    </submittedName>
</protein>
<evidence type="ECO:0000256" key="1">
    <source>
        <dbReference type="ARBA" id="ARBA00023015"/>
    </source>
</evidence>
<accession>A0A6I2MJG4</accession>
<dbReference type="PANTHER" id="PTHR43537">
    <property type="entry name" value="TRANSCRIPTIONAL REGULATOR, GNTR FAMILY"/>
    <property type="match status" value="1"/>
</dbReference>
<dbReference type="SUPFAM" id="SSF48008">
    <property type="entry name" value="GntR ligand-binding domain-like"/>
    <property type="match status" value="1"/>
</dbReference>
<dbReference type="InterPro" id="IPR008920">
    <property type="entry name" value="TF_FadR/GntR_C"/>
</dbReference>
<organism evidence="5 6">
    <name type="scientific">Maribacter luteus</name>
    <dbReference type="NCBI Taxonomy" id="2594478"/>
    <lineage>
        <taxon>Bacteria</taxon>
        <taxon>Pseudomonadati</taxon>
        <taxon>Bacteroidota</taxon>
        <taxon>Flavobacteriia</taxon>
        <taxon>Flavobacteriales</taxon>
        <taxon>Flavobacteriaceae</taxon>
        <taxon>Maribacter</taxon>
    </lineage>
</organism>
<sequence length="210" mass="23992">MISKLILRDQVREHLLSEMTQGKLEPGKTINLAALARKLDVSVTPIREALTQLQQSMLIKAIPNRGFIIAELKYAEAKDLYELVADLEVLALENSFFDEASIEDLKQAQHKFKNASDTLTRIHAKLEFHKILTQHYKNALAQQILTDLKTRIIFYERAFLSDDSIYAKSDNQHDGIISAIEDDNVPTAALVLKMNWMLILDYIKKQLTKV</sequence>
<dbReference type="SUPFAM" id="SSF46785">
    <property type="entry name" value="Winged helix' DNA-binding domain"/>
    <property type="match status" value="1"/>
</dbReference>
<dbReference type="RefSeq" id="WP_154365418.1">
    <property type="nucleotide sequence ID" value="NZ_CANMYZ010000003.1"/>
</dbReference>
<dbReference type="PROSITE" id="PS50949">
    <property type="entry name" value="HTH_GNTR"/>
    <property type="match status" value="1"/>
</dbReference>
<keyword evidence="3" id="KW-0804">Transcription</keyword>
<dbReference type="GO" id="GO:0003700">
    <property type="term" value="F:DNA-binding transcription factor activity"/>
    <property type="evidence" value="ECO:0007669"/>
    <property type="project" value="InterPro"/>
</dbReference>
<dbReference type="EMBL" id="WKJH01000004">
    <property type="protein sequence ID" value="MRX64011.1"/>
    <property type="molecule type" value="Genomic_DNA"/>
</dbReference>
<evidence type="ECO:0000259" key="4">
    <source>
        <dbReference type="PROSITE" id="PS50949"/>
    </source>
</evidence>
<feature type="domain" description="HTH gntR-type" evidence="4">
    <location>
        <begin position="5"/>
        <end position="72"/>
    </location>
</feature>
<proteinExistence type="predicted"/>